<proteinExistence type="predicted"/>
<protein>
    <submittedName>
        <fullName evidence="1">Uncharacterized protein</fullName>
    </submittedName>
</protein>
<sequence length="68" mass="8080">MRKKSEREEKVKREHRKYVVICGVNIVNKSKMDLYIMQYCVNIASDSVSKLKSYHDLLRISSVQIYVK</sequence>
<keyword evidence="2" id="KW-1185">Reference proteome</keyword>
<dbReference type="EMBL" id="OX597818">
    <property type="protein sequence ID" value="CAI9723598.1"/>
    <property type="molecule type" value="Genomic_DNA"/>
</dbReference>
<dbReference type="Proteomes" id="UP001162480">
    <property type="component" value="Chromosome 5"/>
</dbReference>
<name>A0AA36AXS0_OCTVU</name>
<dbReference type="AlphaFoldDB" id="A0AA36AXS0"/>
<evidence type="ECO:0000313" key="2">
    <source>
        <dbReference type="Proteomes" id="UP001162480"/>
    </source>
</evidence>
<organism evidence="1 2">
    <name type="scientific">Octopus vulgaris</name>
    <name type="common">Common octopus</name>
    <dbReference type="NCBI Taxonomy" id="6645"/>
    <lineage>
        <taxon>Eukaryota</taxon>
        <taxon>Metazoa</taxon>
        <taxon>Spiralia</taxon>
        <taxon>Lophotrochozoa</taxon>
        <taxon>Mollusca</taxon>
        <taxon>Cephalopoda</taxon>
        <taxon>Coleoidea</taxon>
        <taxon>Octopodiformes</taxon>
        <taxon>Octopoda</taxon>
        <taxon>Incirrata</taxon>
        <taxon>Octopodidae</taxon>
        <taxon>Octopus</taxon>
    </lineage>
</organism>
<accession>A0AA36AXS0</accession>
<gene>
    <name evidence="1" type="ORF">OCTVUL_1B023621</name>
</gene>
<reference evidence="1" key="1">
    <citation type="submission" date="2023-08" db="EMBL/GenBank/DDBJ databases">
        <authorList>
            <person name="Alioto T."/>
            <person name="Alioto T."/>
            <person name="Gomez Garrido J."/>
        </authorList>
    </citation>
    <scope>NUCLEOTIDE SEQUENCE</scope>
</reference>
<evidence type="ECO:0000313" key="1">
    <source>
        <dbReference type="EMBL" id="CAI9723598.1"/>
    </source>
</evidence>